<evidence type="ECO:0000313" key="1">
    <source>
        <dbReference type="EMBL" id="PWW31078.1"/>
    </source>
</evidence>
<accession>A0A2V3A375</accession>
<dbReference type="EMBL" id="QGTW01000002">
    <property type="protein sequence ID" value="PWW31078.1"/>
    <property type="molecule type" value="Genomic_DNA"/>
</dbReference>
<reference evidence="1 2" key="1">
    <citation type="submission" date="2018-05" db="EMBL/GenBank/DDBJ databases">
        <title>Freshwater and sediment microbial communities from various areas in North America, analyzing microbe dynamics in response to fracking.</title>
        <authorList>
            <person name="Lamendella R."/>
        </authorList>
    </citation>
    <scope>NUCLEOTIDE SEQUENCE [LARGE SCALE GENOMIC DNA]</scope>
    <source>
        <strain evidence="1 2">15_TX</strain>
    </source>
</reference>
<name>A0A2V3A375_9BACI</name>
<dbReference type="AlphaFoldDB" id="A0A2V3A375"/>
<comment type="caution">
    <text evidence="1">The sequence shown here is derived from an EMBL/GenBank/DDBJ whole genome shotgun (WGS) entry which is preliminary data.</text>
</comment>
<proteinExistence type="predicted"/>
<dbReference type="Proteomes" id="UP000247150">
    <property type="component" value="Unassembled WGS sequence"/>
</dbReference>
<sequence>MKKEGLDLVVQELLERSGSLVNIKLEGHFPGNRLAGGKYSMGSHTITLYIEEIKNQCYQLFSSGEQFWDYFAVVFAHELGHAEDKELEELAERLDFCGTEQERCQIALKIEENAWGFAEKILPEMDRAFMQKIIYHSLKPYWDQLQLEPA</sequence>
<organism evidence="1 2">
    <name type="scientific">Cytobacillus oceanisediminis</name>
    <dbReference type="NCBI Taxonomy" id="665099"/>
    <lineage>
        <taxon>Bacteria</taxon>
        <taxon>Bacillati</taxon>
        <taxon>Bacillota</taxon>
        <taxon>Bacilli</taxon>
        <taxon>Bacillales</taxon>
        <taxon>Bacillaceae</taxon>
        <taxon>Cytobacillus</taxon>
    </lineage>
</organism>
<evidence type="ECO:0000313" key="2">
    <source>
        <dbReference type="Proteomes" id="UP000247150"/>
    </source>
</evidence>
<gene>
    <name evidence="1" type="ORF">DFO73_10272</name>
</gene>
<protein>
    <submittedName>
        <fullName evidence="1">Uncharacterized protein</fullName>
    </submittedName>
</protein>
<dbReference type="OrthoDB" id="2859043at2"/>